<reference evidence="2 3" key="2">
    <citation type="journal article" date="2019" name="G3 (Bethesda)">
        <title>Hybrid Assembly of the Genome of the Entomopathogenic Nematode Steinernema carpocapsae Identifies the X-Chromosome.</title>
        <authorList>
            <person name="Serra L."/>
            <person name="Macchietto M."/>
            <person name="Macias-Munoz A."/>
            <person name="McGill C.J."/>
            <person name="Rodriguez I.M."/>
            <person name="Rodriguez B."/>
            <person name="Murad R."/>
            <person name="Mortazavi A."/>
        </authorList>
    </citation>
    <scope>NUCLEOTIDE SEQUENCE [LARGE SCALE GENOMIC DNA]</scope>
    <source>
        <strain evidence="2 3">ALL</strain>
    </source>
</reference>
<name>A0A4U8UGQ8_STECR</name>
<reference evidence="2 3" key="1">
    <citation type="journal article" date="2015" name="Genome Biol.">
        <title>Comparative genomics of Steinernema reveals deeply conserved gene regulatory networks.</title>
        <authorList>
            <person name="Dillman A.R."/>
            <person name="Macchietto M."/>
            <person name="Porter C.F."/>
            <person name="Rogers A."/>
            <person name="Williams B."/>
            <person name="Antoshechkin I."/>
            <person name="Lee M.M."/>
            <person name="Goodwin Z."/>
            <person name="Lu X."/>
            <person name="Lewis E.E."/>
            <person name="Goodrich-Blair H."/>
            <person name="Stock S.P."/>
            <person name="Adams B.J."/>
            <person name="Sternberg P.W."/>
            <person name="Mortazavi A."/>
        </authorList>
    </citation>
    <scope>NUCLEOTIDE SEQUENCE [LARGE SCALE GENOMIC DNA]</scope>
    <source>
        <strain evidence="2 3">ALL</strain>
    </source>
</reference>
<evidence type="ECO:0000256" key="1">
    <source>
        <dbReference type="SAM" id="MobiDB-lite"/>
    </source>
</evidence>
<feature type="region of interest" description="Disordered" evidence="1">
    <location>
        <begin position="735"/>
        <end position="768"/>
    </location>
</feature>
<dbReference type="AlphaFoldDB" id="A0A4U8UGQ8"/>
<sequence>MTLQRRCTDRSRNITSETCNLVDEFRELRSLMSMRETEFAICVGHESVREVGLNPDIKASECNVTVNEPSVIHGCWRSVAVVKRRCQRLKKCCPAADRYDQLVSLAKLTRKFRCIKRLATSDTTNLVRRKHVDINLKTLKCRSEMEKVIKMNGNDKSNPIVNRAHAVITARSESLMDVVGQEHFMEDADEDPKSMDPFFPLKQKLRTKAKNVTTILKSRYTELARIAEELSAILLRKRQIRKQRELLKKYSSGFTSGKKRKLLLHSVKEAKGEAQKIRTLLKSVKNGSEILEVFKAASTIHPTMTTAKKKEFGKQIKFATVTSSNEVVETTLTATTPTTSTMSTELSTTLLPPPKIIRTADLTNVANKFGRPRKTFLPPPPDQDILLDRDTRTTVVPRAKSHHGKKRRHPLRVTQTRGLTSLPSMFGSSGASVPNLFAQKMKESRSVESPQKTPAEMQEYVRKGKGEVNRTTRAPEAYVGADGTWTMDPPNEEDSKKPFLEGQNEVIVTHEEGTFPMSPDHKELYGDGFENEIRRSGKHIWTMATGEPLLITSVERSAKDHYGNHATMSHIVEKELLQTRKNGAQRIPFNLLDDSQQDRVGIFPITTKEPRRIKITMWPPGYRNHFTRRPIVLQATTPTSARVSVVGQPFTSRMPESFYKVFYPQLKPAKRHRLKGYRNKVLFARRHLKRQKGRVASNYANAVTHHQPDEHIPTAVTKLPIHRLRPKQLDNRVNQIIDDPGQGSPRIASASAISNLSKSPLVTPASSR</sequence>
<gene>
    <name evidence="2" type="ORF">L596_000074</name>
</gene>
<protein>
    <submittedName>
        <fullName evidence="2">Uncharacterized protein</fullName>
    </submittedName>
</protein>
<organism evidence="2 3">
    <name type="scientific">Steinernema carpocapsae</name>
    <name type="common">Entomopathogenic nematode</name>
    <dbReference type="NCBI Taxonomy" id="34508"/>
    <lineage>
        <taxon>Eukaryota</taxon>
        <taxon>Metazoa</taxon>
        <taxon>Ecdysozoa</taxon>
        <taxon>Nematoda</taxon>
        <taxon>Chromadorea</taxon>
        <taxon>Rhabditida</taxon>
        <taxon>Tylenchina</taxon>
        <taxon>Panagrolaimomorpha</taxon>
        <taxon>Strongyloidoidea</taxon>
        <taxon>Steinernematidae</taxon>
        <taxon>Steinernema</taxon>
    </lineage>
</organism>
<dbReference type="EMBL" id="AZBU02000001">
    <property type="protein sequence ID" value="TMS32200.1"/>
    <property type="molecule type" value="Genomic_DNA"/>
</dbReference>
<accession>A0A4U8UGQ8</accession>
<keyword evidence="3" id="KW-1185">Reference proteome</keyword>
<evidence type="ECO:0000313" key="3">
    <source>
        <dbReference type="Proteomes" id="UP000298663"/>
    </source>
</evidence>
<feature type="compositionally biased region" description="Polar residues" evidence="1">
    <location>
        <begin position="751"/>
        <end position="768"/>
    </location>
</feature>
<comment type="caution">
    <text evidence="2">The sequence shown here is derived from an EMBL/GenBank/DDBJ whole genome shotgun (WGS) entry which is preliminary data.</text>
</comment>
<proteinExistence type="predicted"/>
<dbReference type="Proteomes" id="UP000298663">
    <property type="component" value="Unassembled WGS sequence"/>
</dbReference>
<dbReference type="OrthoDB" id="5876666at2759"/>
<evidence type="ECO:0000313" key="2">
    <source>
        <dbReference type="EMBL" id="TMS32200.1"/>
    </source>
</evidence>